<proteinExistence type="predicted"/>
<reference evidence="2 3" key="1">
    <citation type="submission" date="2018-08" db="EMBL/GenBank/DDBJ databases">
        <title>Parvularcula sp. SM1705, isolated from surface water of the South Sea China.</title>
        <authorList>
            <person name="Sun L."/>
        </authorList>
    </citation>
    <scope>NUCLEOTIDE SEQUENCE [LARGE SCALE GENOMIC DNA]</scope>
    <source>
        <strain evidence="2 3">SM1705</strain>
    </source>
</reference>
<dbReference type="InterPro" id="IPR000073">
    <property type="entry name" value="AB_hydrolase_1"/>
</dbReference>
<organism evidence="2 3">
    <name type="scientific">Parvularcula marina</name>
    <dbReference type="NCBI Taxonomy" id="2292771"/>
    <lineage>
        <taxon>Bacteria</taxon>
        <taxon>Pseudomonadati</taxon>
        <taxon>Pseudomonadota</taxon>
        <taxon>Alphaproteobacteria</taxon>
        <taxon>Parvularculales</taxon>
        <taxon>Parvularculaceae</taxon>
        <taxon>Parvularcula</taxon>
    </lineage>
</organism>
<dbReference type="InParanoid" id="A0A371R8E1"/>
<protein>
    <submittedName>
        <fullName evidence="2">Alpha/beta fold hydrolase</fullName>
    </submittedName>
</protein>
<dbReference type="GO" id="GO:0016787">
    <property type="term" value="F:hydrolase activity"/>
    <property type="evidence" value="ECO:0007669"/>
    <property type="project" value="UniProtKB-KW"/>
</dbReference>
<gene>
    <name evidence="2" type="ORF">DX908_15720</name>
</gene>
<evidence type="ECO:0000313" key="3">
    <source>
        <dbReference type="Proteomes" id="UP000264589"/>
    </source>
</evidence>
<comment type="caution">
    <text evidence="2">The sequence shown here is derived from an EMBL/GenBank/DDBJ whole genome shotgun (WGS) entry which is preliminary data.</text>
</comment>
<sequence>MRMARTPPSIVPEEPPRQFREPLLSRRRAGRQMCRASQVLTLFLSRLPKDVREERIVPMQVLTPPPEALEIAPDRHVMVQSCEAGNRPPAALYDAGAFGIYADGTWVAEAMTERGLPTVSYTRAGLYGSDPVPAGERPDPFFHARDMARLLDRLGMTSPVLLLGHSMAGLRLRAFATLFPERVRGLIFIDAVTPSQLGWTVRRELVRTGCRLISVCGGAAESQFGQKVLRLYPNNIRLEGRARADKLASLASAAHLAATRAEMLASTDPALKPRFGELPDVPNGAVTATIVARGTREEPFRHLHIPRTGHAEILQPAPAARIADFALEVLGEGAGQAAATSLAFQG</sequence>
<keyword evidence="3" id="KW-1185">Reference proteome</keyword>
<dbReference type="AlphaFoldDB" id="A0A371R8E1"/>
<dbReference type="Gene3D" id="3.40.50.1820">
    <property type="entry name" value="alpha/beta hydrolase"/>
    <property type="match status" value="1"/>
</dbReference>
<evidence type="ECO:0000313" key="2">
    <source>
        <dbReference type="EMBL" id="RFB01715.1"/>
    </source>
</evidence>
<dbReference type="SUPFAM" id="SSF53474">
    <property type="entry name" value="alpha/beta-Hydrolases"/>
    <property type="match status" value="1"/>
</dbReference>
<dbReference type="EMBL" id="QUQO01000002">
    <property type="protein sequence ID" value="RFB01715.1"/>
    <property type="molecule type" value="Genomic_DNA"/>
</dbReference>
<accession>A0A371R8E1</accession>
<name>A0A371R8E1_9PROT</name>
<dbReference type="Proteomes" id="UP000264589">
    <property type="component" value="Unassembled WGS sequence"/>
</dbReference>
<feature type="domain" description="AB hydrolase-1" evidence="1">
    <location>
        <begin position="142"/>
        <end position="193"/>
    </location>
</feature>
<evidence type="ECO:0000259" key="1">
    <source>
        <dbReference type="Pfam" id="PF00561"/>
    </source>
</evidence>
<dbReference type="InterPro" id="IPR029058">
    <property type="entry name" value="AB_hydrolase_fold"/>
</dbReference>
<keyword evidence="2" id="KW-0378">Hydrolase</keyword>
<dbReference type="Pfam" id="PF00561">
    <property type="entry name" value="Abhydrolase_1"/>
    <property type="match status" value="1"/>
</dbReference>